<dbReference type="Pfam" id="PF02607">
    <property type="entry name" value="B12-binding_2"/>
    <property type="match status" value="1"/>
</dbReference>
<dbReference type="SUPFAM" id="SSF47413">
    <property type="entry name" value="lambda repressor-like DNA-binding domains"/>
    <property type="match status" value="1"/>
</dbReference>
<evidence type="ECO:0000313" key="5">
    <source>
        <dbReference type="Proteomes" id="UP000467132"/>
    </source>
</evidence>
<sequence length="298" mass="34082">MNIFGKRLKKLRKDYSLTQKILASKLGIGQTTIANYENGSRFPNQQILKNFADFFNVSIDYLVGRTENTNTLSSTSTNINKDNINFYKLSNLYFMNLKQENIFKATNLLLELVSKNIKLEDIYHQIIEPSLVKVGDMWEKNELTVGEEHFFTEATKRIMSSIYSQYPIIEIKNLNALFFCAHGERHSIGIRMVSDILEQNGWKVYFLGTDLPIDSILSMIKNKKIDLIAISTTMDYNINSIKSMIKNIKLNCENKDIKFLVGGKPFNLDKTLVNFVGADGYAKNCKQVVKVANSLIKN</sequence>
<dbReference type="AlphaFoldDB" id="A0A845QTI6"/>
<dbReference type="InterPro" id="IPR010982">
    <property type="entry name" value="Lambda_DNA-bd_dom_sf"/>
</dbReference>
<dbReference type="Pfam" id="PF12844">
    <property type="entry name" value="HTH_19"/>
    <property type="match status" value="1"/>
</dbReference>
<feature type="domain" description="HTH cro/C1-type" evidence="2">
    <location>
        <begin position="8"/>
        <end position="62"/>
    </location>
</feature>
<dbReference type="PROSITE" id="PS51332">
    <property type="entry name" value="B12_BINDING"/>
    <property type="match status" value="1"/>
</dbReference>
<evidence type="ECO:0000259" key="2">
    <source>
        <dbReference type="PROSITE" id="PS50943"/>
    </source>
</evidence>
<accession>A0A845QTI6</accession>
<dbReference type="OrthoDB" id="5756833at2"/>
<dbReference type="GO" id="GO:0003677">
    <property type="term" value="F:DNA binding"/>
    <property type="evidence" value="ECO:0007669"/>
    <property type="project" value="UniProtKB-KW"/>
</dbReference>
<dbReference type="Gene3D" id="1.10.260.40">
    <property type="entry name" value="lambda repressor-like DNA-binding domains"/>
    <property type="match status" value="1"/>
</dbReference>
<organism evidence="4 5">
    <name type="scientific">Senegalia massiliensis</name>
    <dbReference type="NCBI Taxonomy" id="1720316"/>
    <lineage>
        <taxon>Bacteria</taxon>
        <taxon>Bacillati</taxon>
        <taxon>Bacillota</taxon>
        <taxon>Clostridia</taxon>
        <taxon>Eubacteriales</taxon>
        <taxon>Clostridiaceae</taxon>
        <taxon>Senegalia</taxon>
    </lineage>
</organism>
<dbReference type="InterPro" id="IPR001387">
    <property type="entry name" value="Cro/C1-type_HTH"/>
</dbReference>
<dbReference type="GO" id="GO:0046872">
    <property type="term" value="F:metal ion binding"/>
    <property type="evidence" value="ECO:0007669"/>
    <property type="project" value="InterPro"/>
</dbReference>
<keyword evidence="1" id="KW-0238">DNA-binding</keyword>
<name>A0A845QTI6_9CLOT</name>
<evidence type="ECO:0000256" key="1">
    <source>
        <dbReference type="ARBA" id="ARBA00023125"/>
    </source>
</evidence>
<dbReference type="SMART" id="SM00530">
    <property type="entry name" value="HTH_XRE"/>
    <property type="match status" value="1"/>
</dbReference>
<dbReference type="EMBL" id="QXXA01000004">
    <property type="protein sequence ID" value="NBI05855.1"/>
    <property type="molecule type" value="Genomic_DNA"/>
</dbReference>
<comment type="caution">
    <text evidence="4">The sequence shown here is derived from an EMBL/GenBank/DDBJ whole genome shotgun (WGS) entry which is preliminary data.</text>
</comment>
<dbReference type="GO" id="GO:0031419">
    <property type="term" value="F:cobalamin binding"/>
    <property type="evidence" value="ECO:0007669"/>
    <property type="project" value="InterPro"/>
</dbReference>
<dbReference type="InterPro" id="IPR036724">
    <property type="entry name" value="Cobalamin-bd_sf"/>
</dbReference>
<reference evidence="4 5" key="1">
    <citation type="submission" date="2018-08" db="EMBL/GenBank/DDBJ databases">
        <title>Murine metabolic-syndrome-specific gut microbial biobank.</title>
        <authorList>
            <person name="Liu C."/>
        </authorList>
    </citation>
    <scope>NUCLEOTIDE SEQUENCE [LARGE SCALE GENOMIC DNA]</scope>
    <source>
        <strain evidence="4 5">583</strain>
    </source>
</reference>
<evidence type="ECO:0000313" key="4">
    <source>
        <dbReference type="EMBL" id="NBI05855.1"/>
    </source>
</evidence>
<dbReference type="Gene3D" id="1.10.1240.10">
    <property type="entry name" value="Methionine synthase domain"/>
    <property type="match status" value="1"/>
</dbReference>
<dbReference type="RefSeq" id="WP_160196342.1">
    <property type="nucleotide sequence ID" value="NZ_QXXA01000004.1"/>
</dbReference>
<dbReference type="Gene3D" id="3.40.50.280">
    <property type="entry name" value="Cobalamin-binding domain"/>
    <property type="match status" value="1"/>
</dbReference>
<dbReference type="PANTHER" id="PTHR46558">
    <property type="entry name" value="TRACRIPTIONAL REGULATORY PROTEIN-RELATED-RELATED"/>
    <property type="match status" value="1"/>
</dbReference>
<dbReference type="CDD" id="cd00093">
    <property type="entry name" value="HTH_XRE"/>
    <property type="match status" value="1"/>
</dbReference>
<evidence type="ECO:0000259" key="3">
    <source>
        <dbReference type="PROSITE" id="PS51332"/>
    </source>
</evidence>
<dbReference type="Proteomes" id="UP000467132">
    <property type="component" value="Unassembled WGS sequence"/>
</dbReference>
<dbReference type="InterPro" id="IPR003759">
    <property type="entry name" value="Cbl-bd_cap"/>
</dbReference>
<dbReference type="PANTHER" id="PTHR46558:SF11">
    <property type="entry name" value="HTH-TYPE TRANSCRIPTIONAL REGULATOR XRE"/>
    <property type="match status" value="1"/>
</dbReference>
<keyword evidence="5" id="KW-1185">Reference proteome</keyword>
<dbReference type="SUPFAM" id="SSF52242">
    <property type="entry name" value="Cobalamin (vitamin B12)-binding domain"/>
    <property type="match status" value="1"/>
</dbReference>
<dbReference type="InterPro" id="IPR036594">
    <property type="entry name" value="Meth_synthase_dom"/>
</dbReference>
<dbReference type="InterPro" id="IPR006158">
    <property type="entry name" value="Cobalamin-bd"/>
</dbReference>
<dbReference type="PROSITE" id="PS50943">
    <property type="entry name" value="HTH_CROC1"/>
    <property type="match status" value="1"/>
</dbReference>
<gene>
    <name evidence="4" type="ORF">D3Z33_03165</name>
</gene>
<dbReference type="Pfam" id="PF02310">
    <property type="entry name" value="B12-binding"/>
    <property type="match status" value="1"/>
</dbReference>
<feature type="domain" description="B12-binding" evidence="3">
    <location>
        <begin position="173"/>
        <end position="298"/>
    </location>
</feature>
<protein>
    <submittedName>
        <fullName evidence="4">Helix-turn-helix domain-containing protein</fullName>
    </submittedName>
</protein>
<proteinExistence type="predicted"/>